<dbReference type="PANTHER" id="PTHR10412:SF10">
    <property type="entry name" value="GLYCOSYL HYDROLASE FAMILY 63 C-TERMINAL DOMAIN-CONTAINING PROTEIN"/>
    <property type="match status" value="1"/>
</dbReference>
<dbReference type="Proteomes" id="UP000253529">
    <property type="component" value="Unassembled WGS sequence"/>
</dbReference>
<feature type="region of interest" description="Disordered" evidence="1">
    <location>
        <begin position="1"/>
        <end position="26"/>
    </location>
</feature>
<evidence type="ECO:0000259" key="2">
    <source>
        <dbReference type="Pfam" id="PF22422"/>
    </source>
</evidence>
<dbReference type="InterPro" id="IPR012341">
    <property type="entry name" value="6hp_glycosidase-like_sf"/>
</dbReference>
<dbReference type="InterPro" id="IPR054491">
    <property type="entry name" value="MGH1-like_GH"/>
</dbReference>
<feature type="domain" description="Mannosylglycerate hydrolase MGH1-like glycoside hydrolase" evidence="2">
    <location>
        <begin position="455"/>
        <end position="673"/>
    </location>
</feature>
<name>A0A366FTZ1_9HYPH</name>
<evidence type="ECO:0000313" key="3">
    <source>
        <dbReference type="EMBL" id="RBP17510.1"/>
    </source>
</evidence>
<evidence type="ECO:0000313" key="4">
    <source>
        <dbReference type="Proteomes" id="UP000253529"/>
    </source>
</evidence>
<dbReference type="GO" id="GO:0004573">
    <property type="term" value="F:Glc3Man9GlcNAc2 oligosaccharide glucosidase activity"/>
    <property type="evidence" value="ECO:0007669"/>
    <property type="project" value="InterPro"/>
</dbReference>
<sequence>MPDRAAAAPVPPTAAPVPPASAPVPPTAEHARLAESAVDRAGEWKALGPYVSERAWGTVREDYSADGDAWRYFPYEHGRSRAYRWSEDGLAGVCDRSQALCFALSLWNGRDPFLKERLFGLSGPEGNHGEDVKEYWWYADATPTASWLSWIYHYPQAEFPYARLRAESARRSRDNPEFELADTGVFDGDRYWRIAVDYAKAAPYDLCIRIRIRNEGREAATIDVLPTLWWRNRWTWEVGAARPAIAAQASPRPDEALATATDETSRSWRLAAGPDPAGRPPELLFCENETNVPLLFGGQATTPFPKDGINDHIVSGAPTVNPDRRGTKMAARYRLTIAPGDEVVLRLRLQRDDAGNEADLGDAFAATLATRLGEADAFYAALRPASATDEEGALMRQAYAGMIWSQQFYHFSVARWLDGDPTEPVPPRQRLAGRDSKWRHLNAHDIIAMPDKWEYPWFAAWDLAFHSVVLARLDPAAAKHQLLLLFREWYTDTRGQVPAYEWDFSDVNPPVHAWAALTVFGIDGGQDFDFLARIFQKLLINFTWWVNRKDALGDNVFEGGFLGLDNIGPFDRSAELPRGGLLEQSDSTAWMAKYCLNMLEMALRLANHDRAYEDIALKFFEHFAAIAGAMNELWDETDGFFYDRLRRPDGSTVVVRARSAVGLLPVFASCHIPSSLWQQLPNFRARARWFIDNMPAQACFVRYFARGGQSELLCLVDRRRLERILSRMLDETEFLSPFGLRSLSRWHRDHPLVISVGGVDQTLDYEPAESTTPLFGGNSNWRGPVWFPLNLLAVESLRGLYRGLGDEFTVELPTGSGKRVNLREAADEIERRLVSLFLPGPDGRRPADGPRPLFRPGSEWTRRPLFYEYFNGDTGEGLGASHQTGWTALVAPLIVRRARS</sequence>
<feature type="compositionally biased region" description="Pro residues" evidence="1">
    <location>
        <begin position="9"/>
        <end position="26"/>
    </location>
</feature>
<accession>A0A366FTZ1</accession>
<dbReference type="AlphaFoldDB" id="A0A366FTZ1"/>
<dbReference type="GO" id="GO:0009311">
    <property type="term" value="P:oligosaccharide metabolic process"/>
    <property type="evidence" value="ECO:0007669"/>
    <property type="project" value="InterPro"/>
</dbReference>
<dbReference type="Gene3D" id="1.50.10.10">
    <property type="match status" value="1"/>
</dbReference>
<gene>
    <name evidence="3" type="ORF">DFR50_1021</name>
</gene>
<dbReference type="Pfam" id="PF22422">
    <property type="entry name" value="MGH1-like_GH"/>
    <property type="match status" value="1"/>
</dbReference>
<reference evidence="3 4" key="1">
    <citation type="submission" date="2018-06" db="EMBL/GenBank/DDBJ databases">
        <title>Genomic Encyclopedia of Type Strains, Phase IV (KMG-IV): sequencing the most valuable type-strain genomes for metagenomic binning, comparative biology and taxonomic classification.</title>
        <authorList>
            <person name="Goeker M."/>
        </authorList>
    </citation>
    <scope>NUCLEOTIDE SEQUENCE [LARGE SCALE GENOMIC DNA]</scope>
    <source>
        <strain evidence="3 4">DSM 24875</strain>
    </source>
</reference>
<dbReference type="RefSeq" id="WP_210208780.1">
    <property type="nucleotide sequence ID" value="NZ_QNRK01000002.1"/>
</dbReference>
<dbReference type="EMBL" id="QNRK01000002">
    <property type="protein sequence ID" value="RBP17510.1"/>
    <property type="molecule type" value="Genomic_DNA"/>
</dbReference>
<proteinExistence type="predicted"/>
<dbReference type="SUPFAM" id="SSF48208">
    <property type="entry name" value="Six-hairpin glycosidases"/>
    <property type="match status" value="1"/>
</dbReference>
<dbReference type="PANTHER" id="PTHR10412">
    <property type="entry name" value="MANNOSYL-OLIGOSACCHARIDE GLUCOSIDASE"/>
    <property type="match status" value="1"/>
</dbReference>
<evidence type="ECO:0000256" key="1">
    <source>
        <dbReference type="SAM" id="MobiDB-lite"/>
    </source>
</evidence>
<keyword evidence="4" id="KW-1185">Reference proteome</keyword>
<protein>
    <recommendedName>
        <fullName evidence="2">Mannosylglycerate hydrolase MGH1-like glycoside hydrolase domain-containing protein</fullName>
    </recommendedName>
</protein>
<organism evidence="3 4">
    <name type="scientific">Roseiarcus fermentans</name>
    <dbReference type="NCBI Taxonomy" id="1473586"/>
    <lineage>
        <taxon>Bacteria</taxon>
        <taxon>Pseudomonadati</taxon>
        <taxon>Pseudomonadota</taxon>
        <taxon>Alphaproteobacteria</taxon>
        <taxon>Hyphomicrobiales</taxon>
        <taxon>Roseiarcaceae</taxon>
        <taxon>Roseiarcus</taxon>
    </lineage>
</organism>
<dbReference type="InterPro" id="IPR008928">
    <property type="entry name" value="6-hairpin_glycosidase_sf"/>
</dbReference>
<dbReference type="InterPro" id="IPR004888">
    <property type="entry name" value="Glycoside_hydrolase_63"/>
</dbReference>
<comment type="caution">
    <text evidence="3">The sequence shown here is derived from an EMBL/GenBank/DDBJ whole genome shotgun (WGS) entry which is preliminary data.</text>
</comment>